<evidence type="ECO:0000313" key="2">
    <source>
        <dbReference type="EMBL" id="GMH18132.1"/>
    </source>
</evidence>
<reference evidence="2" key="1">
    <citation type="submission" date="2023-05" db="EMBL/GenBank/DDBJ databases">
        <title>Nepenthes gracilis genome sequencing.</title>
        <authorList>
            <person name="Fukushima K."/>
        </authorList>
    </citation>
    <scope>NUCLEOTIDE SEQUENCE</scope>
    <source>
        <strain evidence="2">SING2019-196</strain>
    </source>
</reference>
<sequence>MKNGAQGRCRTPDTFGMHNPNVESESTGEHNCWNGERGGIRDLDLRQVLPTHSLSSDLRQGRLQERRHFVLPHRQWTESPSLTSQPTTPSNANAKHPAHHRRRLDVSLRSIPHPFLGLDDSITARRSRLGNAEVDSFIESQRYMGCT</sequence>
<dbReference type="EMBL" id="BSYO01000018">
    <property type="protein sequence ID" value="GMH18132.1"/>
    <property type="molecule type" value="Genomic_DNA"/>
</dbReference>
<name>A0AAD3XUL0_NEPGR</name>
<gene>
    <name evidence="2" type="ORF">Nepgr_019973</name>
</gene>
<evidence type="ECO:0000256" key="1">
    <source>
        <dbReference type="SAM" id="MobiDB-lite"/>
    </source>
</evidence>
<accession>A0AAD3XUL0</accession>
<feature type="region of interest" description="Disordered" evidence="1">
    <location>
        <begin position="75"/>
        <end position="101"/>
    </location>
</feature>
<dbReference type="AlphaFoldDB" id="A0AAD3XUL0"/>
<feature type="region of interest" description="Disordered" evidence="1">
    <location>
        <begin position="1"/>
        <end position="33"/>
    </location>
</feature>
<keyword evidence="3" id="KW-1185">Reference proteome</keyword>
<proteinExistence type="predicted"/>
<protein>
    <submittedName>
        <fullName evidence="2">Uncharacterized protein</fullName>
    </submittedName>
</protein>
<dbReference type="Proteomes" id="UP001279734">
    <property type="component" value="Unassembled WGS sequence"/>
</dbReference>
<comment type="caution">
    <text evidence="2">The sequence shown here is derived from an EMBL/GenBank/DDBJ whole genome shotgun (WGS) entry which is preliminary data.</text>
</comment>
<evidence type="ECO:0000313" key="3">
    <source>
        <dbReference type="Proteomes" id="UP001279734"/>
    </source>
</evidence>
<organism evidence="2 3">
    <name type="scientific">Nepenthes gracilis</name>
    <name type="common">Slender pitcher plant</name>
    <dbReference type="NCBI Taxonomy" id="150966"/>
    <lineage>
        <taxon>Eukaryota</taxon>
        <taxon>Viridiplantae</taxon>
        <taxon>Streptophyta</taxon>
        <taxon>Embryophyta</taxon>
        <taxon>Tracheophyta</taxon>
        <taxon>Spermatophyta</taxon>
        <taxon>Magnoliopsida</taxon>
        <taxon>eudicotyledons</taxon>
        <taxon>Gunneridae</taxon>
        <taxon>Pentapetalae</taxon>
        <taxon>Caryophyllales</taxon>
        <taxon>Nepenthaceae</taxon>
        <taxon>Nepenthes</taxon>
    </lineage>
</organism>
<feature type="compositionally biased region" description="Low complexity" evidence="1">
    <location>
        <begin position="77"/>
        <end position="90"/>
    </location>
</feature>